<evidence type="ECO:0000313" key="2">
    <source>
        <dbReference type="Proteomes" id="UP000630615"/>
    </source>
</evidence>
<evidence type="ECO:0000313" key="1">
    <source>
        <dbReference type="EMBL" id="GGD03420.1"/>
    </source>
</evidence>
<dbReference type="Proteomes" id="UP000630615">
    <property type="component" value="Unassembled WGS sequence"/>
</dbReference>
<dbReference type="RefSeq" id="WP_088272026.1">
    <property type="nucleotide sequence ID" value="NZ_BMKI01000015.1"/>
</dbReference>
<protein>
    <submittedName>
        <fullName evidence="1">Uncharacterized protein</fullName>
    </submittedName>
</protein>
<reference evidence="2" key="1">
    <citation type="journal article" date="2019" name="Int. J. Syst. Evol. Microbiol.">
        <title>The Global Catalogue of Microorganisms (GCM) 10K type strain sequencing project: providing services to taxonomists for standard genome sequencing and annotation.</title>
        <authorList>
            <consortium name="The Broad Institute Genomics Platform"/>
            <consortium name="The Broad Institute Genome Sequencing Center for Infectious Disease"/>
            <person name="Wu L."/>
            <person name="Ma J."/>
        </authorList>
    </citation>
    <scope>NUCLEOTIDE SEQUENCE [LARGE SCALE GENOMIC DNA]</scope>
    <source>
        <strain evidence="2">CGMCC 1.15942</strain>
    </source>
</reference>
<gene>
    <name evidence="1" type="ORF">GCM10011573_36100</name>
</gene>
<accession>A0ABQ1PU54</accession>
<proteinExistence type="predicted"/>
<dbReference type="EMBL" id="BMKI01000015">
    <property type="protein sequence ID" value="GGD03420.1"/>
    <property type="molecule type" value="Genomic_DNA"/>
</dbReference>
<name>A0ABQ1PU54_9ENTE</name>
<sequence>MKKNELNHLLNVIYYDFFILVRTLGVIEECDAKEFRFCGKMADMIHDFPKCDVNSDYFKLELIDYSNFLADNLDKGIFQQKDVDLIYKEQLKMIAAVLNEQK</sequence>
<organism evidence="1 2">
    <name type="scientific">Enterococcus wangshanyuanii</name>
    <dbReference type="NCBI Taxonomy" id="2005703"/>
    <lineage>
        <taxon>Bacteria</taxon>
        <taxon>Bacillati</taxon>
        <taxon>Bacillota</taxon>
        <taxon>Bacilli</taxon>
        <taxon>Lactobacillales</taxon>
        <taxon>Enterococcaceae</taxon>
        <taxon>Enterococcus</taxon>
    </lineage>
</organism>
<comment type="caution">
    <text evidence="1">The sequence shown here is derived from an EMBL/GenBank/DDBJ whole genome shotgun (WGS) entry which is preliminary data.</text>
</comment>
<keyword evidence="2" id="KW-1185">Reference proteome</keyword>